<feature type="region of interest" description="Disordered" evidence="10">
    <location>
        <begin position="284"/>
        <end position="313"/>
    </location>
</feature>
<dbReference type="EMBL" id="PUHQ01000046">
    <property type="protein sequence ID" value="KAG0660224.1"/>
    <property type="molecule type" value="Genomic_DNA"/>
</dbReference>
<dbReference type="InterPro" id="IPR004206">
    <property type="entry name" value="mRNA_triPase_Cet1"/>
</dbReference>
<feature type="compositionally biased region" description="Low complexity" evidence="10">
    <location>
        <begin position="104"/>
        <end position="119"/>
    </location>
</feature>
<proteinExistence type="inferred from homology"/>
<comment type="similarity">
    <text evidence="3 8">Belongs to the fungal TPase family.</text>
</comment>
<evidence type="ECO:0000259" key="11">
    <source>
        <dbReference type="Pfam" id="PF02940"/>
    </source>
</evidence>
<evidence type="ECO:0000256" key="9">
    <source>
        <dbReference type="SAM" id="Coils"/>
    </source>
</evidence>
<dbReference type="InterPro" id="IPR040343">
    <property type="entry name" value="Cet1/Ctl1"/>
</dbReference>
<dbReference type="GO" id="GO:0006370">
    <property type="term" value="P:7-methylguanosine mRNA capping"/>
    <property type="evidence" value="ECO:0007669"/>
    <property type="project" value="UniProtKB-UniRule"/>
</dbReference>
<evidence type="ECO:0000256" key="3">
    <source>
        <dbReference type="ARBA" id="ARBA00006345"/>
    </source>
</evidence>
<comment type="function">
    <text evidence="8">First step of mRNA capping. Converts the 5'-triphosphate end of a nascent mRNA chain into a diphosphate end.</text>
</comment>
<comment type="subcellular location">
    <subcellularLocation>
        <location evidence="2 8">Nucleus</location>
    </subcellularLocation>
</comment>
<dbReference type="GO" id="GO:0140818">
    <property type="term" value="F:mRNA 5'-triphosphate monophosphatase activity"/>
    <property type="evidence" value="ECO:0007669"/>
    <property type="project" value="UniProtKB-EC"/>
</dbReference>
<dbReference type="Pfam" id="PF02940">
    <property type="entry name" value="mRNA_triPase"/>
    <property type="match status" value="1"/>
</dbReference>
<keyword evidence="5 8" id="KW-0378">Hydrolase</keyword>
<dbReference type="AlphaFoldDB" id="A0A9P6W066"/>
<feature type="region of interest" description="Disordered" evidence="10">
    <location>
        <begin position="1"/>
        <end position="171"/>
    </location>
</feature>
<feature type="domain" description="mRNA triphosphatase Cet1-like" evidence="11">
    <location>
        <begin position="182"/>
        <end position="395"/>
    </location>
</feature>
<dbReference type="InterPro" id="IPR033469">
    <property type="entry name" value="CYTH-like_dom_sf"/>
</dbReference>
<keyword evidence="9" id="KW-0175">Coiled coil</keyword>
<dbReference type="Proteomes" id="UP000777482">
    <property type="component" value="Unassembled WGS sequence"/>
</dbReference>
<dbReference type="Gene3D" id="3.20.100.10">
    <property type="entry name" value="mRNA triphosphatase Cet1-like"/>
    <property type="match status" value="1"/>
</dbReference>
<dbReference type="EC" id="3.6.1.74" evidence="8"/>
<evidence type="ECO:0000256" key="1">
    <source>
        <dbReference type="ARBA" id="ARBA00001946"/>
    </source>
</evidence>
<feature type="coiled-coil region" evidence="9">
    <location>
        <begin position="388"/>
        <end position="415"/>
    </location>
</feature>
<feature type="compositionally biased region" description="Low complexity" evidence="10">
    <location>
        <begin position="30"/>
        <end position="39"/>
    </location>
</feature>
<sequence length="437" mass="48139">MSASPNGDPLAAPRRSPSIVSILNHPDQDPQPYYSDQDYFGSTEEKSSSSLLFQRNPSPSPAPPPPSKTVSHKRPRTAATPPPPDRGQEEQGSMEPPTSRIRRSSSTSSSTEAAPATGSLPPPAAPPARAPPPPPPPAPASATATAPASKTPRKPPPPPPAPTARATNLPLEPSIFNVEPIDEFTREVADWLWGFTQHLDWDKVEIEAKIGLLLDQRAGNQRVHLPVPIETILMDDTGLRFDANMSESQHAHFNHLLNLRVEESADPSYPHARLRYTHTRELDSFHQVPSPDGGGPARKVRVTRDQKDPTTTTKVRAVEKIRVADMNVYSPKRLFDWRVSVSLEIPKGALNSTPARVRYKDRISYSHQLCQVDLTKVQTGSSPVAPPTHELEVEIRNAKQLLEEAAKDQRGEENRYLEMVQVLLNNIRMLIRNAAAP</sequence>
<dbReference type="OrthoDB" id="272147at2759"/>
<gene>
    <name evidence="12" type="ORF">C6P46_004678</name>
</gene>
<comment type="catalytic activity">
    <reaction evidence="7">
        <text>a 5'-end triphospho-ribonucleoside in mRNA + H2O = a 5'-end diphospho-ribonucleoside in mRNA + phosphate + H(+)</text>
        <dbReference type="Rhea" id="RHEA:67004"/>
        <dbReference type="Rhea" id="RHEA-COMP:17164"/>
        <dbReference type="Rhea" id="RHEA-COMP:17165"/>
        <dbReference type="ChEBI" id="CHEBI:15377"/>
        <dbReference type="ChEBI" id="CHEBI:15378"/>
        <dbReference type="ChEBI" id="CHEBI:43474"/>
        <dbReference type="ChEBI" id="CHEBI:167616"/>
        <dbReference type="ChEBI" id="CHEBI:167618"/>
        <dbReference type="EC" id="3.6.1.74"/>
    </reaction>
    <physiologicalReaction direction="left-to-right" evidence="7">
        <dbReference type="Rhea" id="RHEA:67005"/>
    </physiologicalReaction>
</comment>
<reference evidence="12 13" key="1">
    <citation type="submission" date="2020-11" db="EMBL/GenBank/DDBJ databases">
        <title>Kefir isolates.</title>
        <authorList>
            <person name="Marcisauskas S."/>
            <person name="Kim Y."/>
            <person name="Blasche S."/>
        </authorList>
    </citation>
    <scope>NUCLEOTIDE SEQUENCE [LARGE SCALE GENOMIC DNA]</scope>
    <source>
        <strain evidence="12 13">KR</strain>
    </source>
</reference>
<dbReference type="PANTHER" id="PTHR28118">
    <property type="entry name" value="POLYNUCLEOTIDE 5'-TRIPHOSPHATASE-RELATED"/>
    <property type="match status" value="1"/>
</dbReference>
<dbReference type="PANTHER" id="PTHR28118:SF1">
    <property type="entry name" value="POLYNUCLEOTIDE 5'-TRIPHOSPHATASE CTL1-RELATED"/>
    <property type="match status" value="1"/>
</dbReference>
<comment type="subunit">
    <text evidence="8">Heterodimer. The mRNA-capping enzyme is composed of two separate chains alpha and beta, respectively a mRNA guanylyltransferase and an mRNA 5'-triphosphate monophosphatase.</text>
</comment>
<evidence type="ECO:0000256" key="7">
    <source>
        <dbReference type="ARBA" id="ARBA00047740"/>
    </source>
</evidence>
<keyword evidence="6 8" id="KW-0539">Nucleus</keyword>
<organism evidence="12 13">
    <name type="scientific">Rhodotorula mucilaginosa</name>
    <name type="common">Yeast</name>
    <name type="synonym">Rhodotorula rubra</name>
    <dbReference type="NCBI Taxonomy" id="5537"/>
    <lineage>
        <taxon>Eukaryota</taxon>
        <taxon>Fungi</taxon>
        <taxon>Dikarya</taxon>
        <taxon>Basidiomycota</taxon>
        <taxon>Pucciniomycotina</taxon>
        <taxon>Microbotryomycetes</taxon>
        <taxon>Sporidiobolales</taxon>
        <taxon>Sporidiobolaceae</taxon>
        <taxon>Rhodotorula</taxon>
    </lineage>
</organism>
<evidence type="ECO:0000256" key="4">
    <source>
        <dbReference type="ARBA" id="ARBA00022664"/>
    </source>
</evidence>
<name>A0A9P6W066_RHOMI</name>
<dbReference type="InterPro" id="IPR037009">
    <property type="entry name" value="mRNA_triPase_Cet1_sf"/>
</dbReference>
<dbReference type="CDD" id="cd07470">
    <property type="entry name" value="CYTH-like_mRNA_RTPase"/>
    <property type="match status" value="1"/>
</dbReference>
<keyword evidence="8" id="KW-0506">mRNA capping</keyword>
<evidence type="ECO:0000256" key="10">
    <source>
        <dbReference type="SAM" id="MobiDB-lite"/>
    </source>
</evidence>
<evidence type="ECO:0000256" key="2">
    <source>
        <dbReference type="ARBA" id="ARBA00004123"/>
    </source>
</evidence>
<comment type="caution">
    <text evidence="12">The sequence shown here is derived from an EMBL/GenBank/DDBJ whole genome shotgun (WGS) entry which is preliminary data.</text>
</comment>
<feature type="compositionally biased region" description="Low complexity" evidence="10">
    <location>
        <begin position="140"/>
        <end position="150"/>
    </location>
</feature>
<comment type="cofactor">
    <cofactor evidence="1 8">
        <name>Mg(2+)</name>
        <dbReference type="ChEBI" id="CHEBI:18420"/>
    </cofactor>
</comment>
<accession>A0A9P6W066</accession>
<keyword evidence="4 8" id="KW-0507">mRNA processing</keyword>
<evidence type="ECO:0000313" key="12">
    <source>
        <dbReference type="EMBL" id="KAG0660224.1"/>
    </source>
</evidence>
<feature type="compositionally biased region" description="Pro residues" evidence="10">
    <location>
        <begin position="120"/>
        <end position="139"/>
    </location>
</feature>
<protein>
    <recommendedName>
        <fullName evidence="8">mRNA-capping enzyme subunit beta</fullName>
        <ecNumber evidence="8">3.6.1.74</ecNumber>
    </recommendedName>
    <alternativeName>
        <fullName evidence="8">mRNA 5'-phosphatase</fullName>
    </alternativeName>
    <alternativeName>
        <fullName evidence="8">mRNA 5'-triphosphate monophosphatase</fullName>
    </alternativeName>
</protein>
<feature type="compositionally biased region" description="Pro residues" evidence="10">
    <location>
        <begin position="58"/>
        <end position="67"/>
    </location>
</feature>
<keyword evidence="13" id="KW-1185">Reference proteome</keyword>
<dbReference type="SUPFAM" id="SSF55154">
    <property type="entry name" value="CYTH-like phosphatases"/>
    <property type="match status" value="1"/>
</dbReference>
<dbReference type="GO" id="GO:0004651">
    <property type="term" value="F:polynucleotide 5'-phosphatase activity"/>
    <property type="evidence" value="ECO:0007669"/>
    <property type="project" value="UniProtKB-UniRule"/>
</dbReference>
<evidence type="ECO:0000256" key="8">
    <source>
        <dbReference type="RuleBase" id="RU367053"/>
    </source>
</evidence>
<evidence type="ECO:0000313" key="13">
    <source>
        <dbReference type="Proteomes" id="UP000777482"/>
    </source>
</evidence>
<dbReference type="GO" id="GO:0031533">
    <property type="term" value="C:mRNA capping enzyme complex"/>
    <property type="evidence" value="ECO:0007669"/>
    <property type="project" value="UniProtKB-UniRule"/>
</dbReference>
<evidence type="ECO:0000256" key="5">
    <source>
        <dbReference type="ARBA" id="ARBA00022801"/>
    </source>
</evidence>
<evidence type="ECO:0000256" key="6">
    <source>
        <dbReference type="ARBA" id="ARBA00023242"/>
    </source>
</evidence>